<keyword evidence="2 6" id="KW-0812">Transmembrane</keyword>
<protein>
    <recommendedName>
        <fullName evidence="7">MARVEL domain-containing protein</fullName>
    </recommendedName>
</protein>
<dbReference type="KEGG" id="ptkz:JDV02_006382"/>
<evidence type="ECO:0000256" key="2">
    <source>
        <dbReference type="ARBA" id="ARBA00022692"/>
    </source>
</evidence>
<dbReference type="AlphaFoldDB" id="A0A9Q8VCY2"/>
<evidence type="ECO:0000259" key="7">
    <source>
        <dbReference type="Pfam" id="PF01284"/>
    </source>
</evidence>
<evidence type="ECO:0000313" key="9">
    <source>
        <dbReference type="Proteomes" id="UP000829364"/>
    </source>
</evidence>
<dbReference type="Pfam" id="PF01284">
    <property type="entry name" value="MARVEL"/>
    <property type="match status" value="1"/>
</dbReference>
<sequence length="173" mass="19124">MAHGTLRAVAAFCHFMVFASAAIVTGLVSAFLDTWSFRGYRVVFQEVIAVTTLVVYLFAMFVPILKSYRGFFAPVNFIFSYLWLASFIFSSQDWSGRLCAQTSLSNGRCAQKRTVEAFNFIGFFFLIINVIFEGILLWRSRDDSYVTPPPAAKERPGTGGTDASAPSAAQNPA</sequence>
<dbReference type="EMBL" id="CP086358">
    <property type="protein sequence ID" value="UNI20282.1"/>
    <property type="molecule type" value="Genomic_DNA"/>
</dbReference>
<feature type="transmembrane region" description="Helical" evidence="6">
    <location>
        <begin position="71"/>
        <end position="89"/>
    </location>
</feature>
<accession>A0A9Q8VCY2</accession>
<evidence type="ECO:0000256" key="1">
    <source>
        <dbReference type="ARBA" id="ARBA00004141"/>
    </source>
</evidence>
<dbReference type="GeneID" id="72068331"/>
<evidence type="ECO:0000256" key="3">
    <source>
        <dbReference type="ARBA" id="ARBA00022989"/>
    </source>
</evidence>
<proteinExistence type="predicted"/>
<feature type="domain" description="MARVEL" evidence="7">
    <location>
        <begin position="12"/>
        <end position="132"/>
    </location>
</feature>
<gene>
    <name evidence="8" type="ORF">JDV02_006382</name>
</gene>
<dbReference type="OrthoDB" id="20872at2759"/>
<keyword evidence="4 6" id="KW-0472">Membrane</keyword>
<dbReference type="RefSeq" id="XP_047843763.1">
    <property type="nucleotide sequence ID" value="XM_047987774.1"/>
</dbReference>
<evidence type="ECO:0000256" key="5">
    <source>
        <dbReference type="SAM" id="MobiDB-lite"/>
    </source>
</evidence>
<evidence type="ECO:0000256" key="6">
    <source>
        <dbReference type="SAM" id="Phobius"/>
    </source>
</evidence>
<keyword evidence="9" id="KW-1185">Reference proteome</keyword>
<feature type="transmembrane region" description="Helical" evidence="6">
    <location>
        <begin position="43"/>
        <end position="65"/>
    </location>
</feature>
<dbReference type="InterPro" id="IPR008253">
    <property type="entry name" value="Marvel"/>
</dbReference>
<reference evidence="8" key="1">
    <citation type="submission" date="2021-11" db="EMBL/GenBank/DDBJ databases">
        <title>Purpureocillium_takamizusanense_genome.</title>
        <authorList>
            <person name="Nguyen N.-H."/>
        </authorList>
    </citation>
    <scope>NUCLEOTIDE SEQUENCE</scope>
    <source>
        <strain evidence="8">PT3</strain>
    </source>
</reference>
<dbReference type="PANTHER" id="PTHR39608:SF2">
    <property type="entry name" value="MARVEL DOMAIN-CONTAINING PROTEIN"/>
    <property type="match status" value="1"/>
</dbReference>
<dbReference type="PANTHER" id="PTHR39608">
    <property type="entry name" value="INTEGRAL MEMBRANE PROTEIN (AFU_ORTHOLOGUE AFUA_5G08640)"/>
    <property type="match status" value="1"/>
</dbReference>
<comment type="subcellular location">
    <subcellularLocation>
        <location evidence="1">Membrane</location>
        <topology evidence="1">Multi-pass membrane protein</topology>
    </subcellularLocation>
</comment>
<feature type="transmembrane region" description="Helical" evidence="6">
    <location>
        <begin position="6"/>
        <end position="31"/>
    </location>
</feature>
<organism evidence="8 9">
    <name type="scientific">Purpureocillium takamizusanense</name>
    <dbReference type="NCBI Taxonomy" id="2060973"/>
    <lineage>
        <taxon>Eukaryota</taxon>
        <taxon>Fungi</taxon>
        <taxon>Dikarya</taxon>
        <taxon>Ascomycota</taxon>
        <taxon>Pezizomycotina</taxon>
        <taxon>Sordariomycetes</taxon>
        <taxon>Hypocreomycetidae</taxon>
        <taxon>Hypocreales</taxon>
        <taxon>Ophiocordycipitaceae</taxon>
        <taxon>Purpureocillium</taxon>
    </lineage>
</organism>
<keyword evidence="3 6" id="KW-1133">Transmembrane helix</keyword>
<evidence type="ECO:0000256" key="4">
    <source>
        <dbReference type="ARBA" id="ARBA00023136"/>
    </source>
</evidence>
<feature type="transmembrane region" description="Helical" evidence="6">
    <location>
        <begin position="117"/>
        <end position="138"/>
    </location>
</feature>
<name>A0A9Q8VCY2_9HYPO</name>
<dbReference type="Proteomes" id="UP000829364">
    <property type="component" value="Chromosome 5"/>
</dbReference>
<evidence type="ECO:0000313" key="8">
    <source>
        <dbReference type="EMBL" id="UNI20282.1"/>
    </source>
</evidence>
<dbReference type="GO" id="GO:0016020">
    <property type="term" value="C:membrane"/>
    <property type="evidence" value="ECO:0007669"/>
    <property type="project" value="UniProtKB-SubCell"/>
</dbReference>
<feature type="region of interest" description="Disordered" evidence="5">
    <location>
        <begin position="146"/>
        <end position="173"/>
    </location>
</feature>